<dbReference type="Pfam" id="PF05919">
    <property type="entry name" value="Mitovir_RNA_pol"/>
    <property type="match status" value="1"/>
</dbReference>
<reference evidence="4" key="1">
    <citation type="submission" date="2021-06" db="EMBL/GenBank/DDBJ databases">
        <title>Omnipresence of partitiviruses in aggregate sheath spot symptom-associated fungal strains isolated from paddies in Thailand.</title>
        <authorList>
            <person name="Neang S."/>
            <person name="Bincader S."/>
            <person name="Rangsuwan S."/>
            <person name="Keawmanee P."/>
            <person name="Rin S."/>
            <person name="Das S."/>
            <person name="Kondo H."/>
            <person name="Suzuki N."/>
            <person name="Salaipeth L."/>
            <person name="Rattanakreetakul C."/>
            <person name="Pongpisutta R."/>
            <person name="Arakawa M."/>
            <person name="Chiba S."/>
        </authorList>
    </citation>
    <scope>NUCLEOTIDE SEQUENCE</scope>
    <source>
        <strain evidence="4">NsMV1-T109</strain>
    </source>
</reference>
<keyword evidence="3" id="KW-0548">Nucleotidyltransferase</keyword>
<dbReference type="SUPFAM" id="SSF56672">
    <property type="entry name" value="DNA/RNA polymerases"/>
    <property type="match status" value="1"/>
</dbReference>
<keyword evidence="1" id="KW-0696">RNA-directed RNA polymerase</keyword>
<name>A0A915Y434_9VIRU</name>
<keyword evidence="2" id="KW-0808">Transferase</keyword>
<evidence type="ECO:0000256" key="3">
    <source>
        <dbReference type="ARBA" id="ARBA00022695"/>
    </source>
</evidence>
<proteinExistence type="predicted"/>
<dbReference type="InterPro" id="IPR043502">
    <property type="entry name" value="DNA/RNA_pol_sf"/>
</dbReference>
<accession>A0A915Y434</accession>
<dbReference type="GO" id="GO:0003968">
    <property type="term" value="F:RNA-directed RNA polymerase activity"/>
    <property type="evidence" value="ECO:0007669"/>
    <property type="project" value="UniProtKB-KW"/>
</dbReference>
<sequence>MKKQNNKLIINQFIACFKLSKTLITWFWADIPGAADTSHRVIGRLVKMSQTRGIVSAIDDMKSARLAVTKFIAGQPLTGHVGTPIWKDGLPKVLGAEVAQLVREKDPRTIKLVLTLLSISRYALGLKPVQLKPITDPGWGQTTLPDSEIILALSKLAIPRNQEPPIKHKFEWITTAGPNGPSISTCLTDLRAFLEEFSDEAKVLVPFLTSKLETLIDWDKKIKLTKLLKLEFKFRSLRKLSIKPDKEGKSRIFAMLDYWSQTALGPLHDHLYKTLKKIDRDCTFDQHSGLKLISDDSSNEGKYYSIDLKSATDRFPVELQEKVLAAMFNKKYASSWRSLMTRLPFFFSDDKELKNPIKWAVGQPLGAKSSWAMFTLTHHVLVQIAAMRTNSTANYVILGDDIVIRGDKLAEEYLKILAFLGVETSEAKTHASYDTFEFAKVWIHRGANVSPFPISGILDLWQKPIELASLLVEELPRKGYDLLLCPRSLAIRLSELHRSYPYARLGTYYLNLTAEAVALISWMSSHSDDWAKFIAQMAKVEDPSAVRNNQLLLYSVNLIWRSMINQRVDSLRAFSWDMARKIPDSLAFIGMDDDDLMISGSTDGYSLQFPEHLVTNVPIFQALEIEFKKSSELMDVLSRPIDLLTGDEMKSLTLPPVAQLKGFEPQRTKTGVVAVSMLSRFMKNLIRQLSTVRSNA</sequence>
<evidence type="ECO:0000256" key="2">
    <source>
        <dbReference type="ARBA" id="ARBA00022679"/>
    </source>
</evidence>
<dbReference type="PANTHER" id="PTHR34456">
    <property type="entry name" value="MITOVIRUS RNA-DEPENDENT RNA POLYMERASE"/>
    <property type="match status" value="1"/>
</dbReference>
<gene>
    <name evidence="4" type="primary">RdRp</name>
</gene>
<dbReference type="InterPro" id="IPR008686">
    <property type="entry name" value="RNA_pol_mitovir"/>
</dbReference>
<protein>
    <submittedName>
        <fullName evidence="4">RNA dependent RNA polymerase</fullName>
    </submittedName>
</protein>
<evidence type="ECO:0000256" key="1">
    <source>
        <dbReference type="ARBA" id="ARBA00022484"/>
    </source>
</evidence>
<dbReference type="PANTHER" id="PTHR34456:SF13">
    <property type="entry name" value="REVERSE TRANSCRIPTASE DOMAIN-CONTAINING PROTEIN"/>
    <property type="match status" value="1"/>
</dbReference>
<evidence type="ECO:0000313" key="4">
    <source>
        <dbReference type="EMBL" id="BCY26966.1"/>
    </source>
</evidence>
<dbReference type="EMBL" id="LC637863">
    <property type="protein sequence ID" value="BCY26966.1"/>
    <property type="molecule type" value="Genomic_RNA"/>
</dbReference>
<organism evidence="4">
    <name type="scientific">Nigrospora sphaerica mitovirus 1</name>
    <dbReference type="NCBI Taxonomy" id="2851966"/>
    <lineage>
        <taxon>Viruses</taxon>
        <taxon>Riboviria</taxon>
        <taxon>Orthornavirae</taxon>
        <taxon>Lenarviricota</taxon>
        <taxon>Howeltoviricetes</taxon>
        <taxon>Cryppavirales</taxon>
        <taxon>Mitoviridae</taxon>
        <taxon>Mitovirus</taxon>
    </lineage>
</organism>